<reference evidence="1" key="1">
    <citation type="journal article" date="2015" name="Genome Biol. Evol.">
        <title>Organellar Genomes of White Spruce (Picea glauca): Assembly and Annotation.</title>
        <authorList>
            <person name="Jackman S.D."/>
            <person name="Warren R.L."/>
            <person name="Gibb E.A."/>
            <person name="Vandervalk B.P."/>
            <person name="Mohamadi H."/>
            <person name="Chu J."/>
            <person name="Raymond A."/>
            <person name="Pleasance S."/>
            <person name="Coope R."/>
            <person name="Wildung M.R."/>
            <person name="Ritland C.E."/>
            <person name="Bousquet J."/>
            <person name="Jones S.J."/>
            <person name="Bohlmann J."/>
            <person name="Birol I."/>
        </authorList>
    </citation>
    <scope>NUCLEOTIDE SEQUENCE [LARGE SCALE GENOMIC DNA]</scope>
    <source>
        <tissue evidence="1">Flushing bud</tissue>
    </source>
</reference>
<dbReference type="EMBL" id="LKAM01000001">
    <property type="protein sequence ID" value="KUM51163.1"/>
    <property type="molecule type" value="Genomic_DNA"/>
</dbReference>
<geneLocation type="mitochondrion" evidence="1"/>
<keyword evidence="1" id="KW-0496">Mitochondrion</keyword>
<gene>
    <name evidence="1" type="ORF">ABT39_MTgene1009</name>
</gene>
<accession>A0A101M550</accession>
<protein>
    <submittedName>
        <fullName evidence="1">Uncharacterized protein</fullName>
    </submittedName>
</protein>
<organism evidence="1">
    <name type="scientific">Picea glauca</name>
    <name type="common">White spruce</name>
    <name type="synonym">Pinus glauca</name>
    <dbReference type="NCBI Taxonomy" id="3330"/>
    <lineage>
        <taxon>Eukaryota</taxon>
        <taxon>Viridiplantae</taxon>
        <taxon>Streptophyta</taxon>
        <taxon>Embryophyta</taxon>
        <taxon>Tracheophyta</taxon>
        <taxon>Spermatophyta</taxon>
        <taxon>Pinopsida</taxon>
        <taxon>Pinidae</taxon>
        <taxon>Conifers I</taxon>
        <taxon>Pinales</taxon>
        <taxon>Pinaceae</taxon>
        <taxon>Picea</taxon>
    </lineage>
</organism>
<name>A0A101M550_PICGL</name>
<sequence>MDPRCVPYCPSFEPCRSQSSHKRPIIISPYPWLIISLPFPQRPRDPANQPYASPNMPLLVPVLSINAIDPSFSVPSR</sequence>
<dbReference type="AlphaFoldDB" id="A0A101M550"/>
<proteinExistence type="predicted"/>
<comment type="caution">
    <text evidence="1">The sequence shown here is derived from an EMBL/GenBank/DDBJ whole genome shotgun (WGS) entry which is preliminary data.</text>
</comment>
<evidence type="ECO:0000313" key="1">
    <source>
        <dbReference type="EMBL" id="KUM51163.1"/>
    </source>
</evidence>